<feature type="compositionally biased region" description="Basic and acidic residues" evidence="2">
    <location>
        <begin position="112"/>
        <end position="130"/>
    </location>
</feature>
<gene>
    <name evidence="4" type="ORF">BGZ80_006119</name>
</gene>
<keyword evidence="1" id="KW-0862">Zinc</keyword>
<dbReference type="Pfam" id="PF04434">
    <property type="entry name" value="SWIM"/>
    <property type="match status" value="1"/>
</dbReference>
<name>A0A9P6STL3_9FUNG</name>
<evidence type="ECO:0000259" key="3">
    <source>
        <dbReference type="PROSITE" id="PS50966"/>
    </source>
</evidence>
<keyword evidence="1" id="KW-0863">Zinc-finger</keyword>
<feature type="domain" description="SWIM-type" evidence="3">
    <location>
        <begin position="512"/>
        <end position="553"/>
    </location>
</feature>
<reference evidence="4" key="1">
    <citation type="journal article" date="2020" name="Fungal Divers.">
        <title>Resolving the Mortierellaceae phylogeny through synthesis of multi-gene phylogenetics and phylogenomics.</title>
        <authorList>
            <person name="Vandepol N."/>
            <person name="Liber J."/>
            <person name="Desiro A."/>
            <person name="Na H."/>
            <person name="Kennedy M."/>
            <person name="Barry K."/>
            <person name="Grigoriev I.V."/>
            <person name="Miller A.N."/>
            <person name="O'Donnell K."/>
            <person name="Stajich J.E."/>
            <person name="Bonito G."/>
        </authorList>
    </citation>
    <scope>NUCLEOTIDE SEQUENCE</scope>
    <source>
        <strain evidence="4">NRRL 2769</strain>
    </source>
</reference>
<accession>A0A9P6STL3</accession>
<keyword evidence="5" id="KW-1185">Reference proteome</keyword>
<proteinExistence type="predicted"/>
<evidence type="ECO:0000256" key="2">
    <source>
        <dbReference type="SAM" id="MobiDB-lite"/>
    </source>
</evidence>
<evidence type="ECO:0000313" key="5">
    <source>
        <dbReference type="Proteomes" id="UP000703661"/>
    </source>
</evidence>
<dbReference type="PANTHER" id="PTHR33977">
    <property type="entry name" value="ZINC ION BINDING PROTEIN"/>
    <property type="match status" value="1"/>
</dbReference>
<keyword evidence="1" id="KW-0479">Metal-binding</keyword>
<comment type="caution">
    <text evidence="4">The sequence shown here is derived from an EMBL/GenBank/DDBJ whole genome shotgun (WGS) entry which is preliminary data.</text>
</comment>
<feature type="non-terminal residue" evidence="4">
    <location>
        <position position="594"/>
    </location>
</feature>
<feature type="region of interest" description="Disordered" evidence="2">
    <location>
        <begin position="112"/>
        <end position="132"/>
    </location>
</feature>
<dbReference type="PROSITE" id="PS50966">
    <property type="entry name" value="ZF_SWIM"/>
    <property type="match status" value="1"/>
</dbReference>
<sequence>YSINDTKAFILADPFIKNASDILGIPYDHRVRESITITRRGERLPRLEFYVLKDNFEDWKARHSGLLGSDFISASDKYDYKSESRKRGGHIERIAFICHHAGQKKLLLKQDEKKEGEAGEEKEENKDVKAARNKNGKKVKTLDAEDGVGTQYLSTAAKKKIEMLLQEGSPMREVLHRLRAKAEQLSRYGQTRIFRDDIITYEDVYNVFYKMTCNETRKDQDQDVSAELWMKELDSEGYYTCCEKGLNKAQLFTIVVKNIKLGFGMPVAFLLTNSTEASVFSEWFGGLKTRIKDTFRVDYQPEVVVTDQGNAEILAIRSSFPSARERVTEKEKVRGDLRQILYTPDQTKADNLIKAFLKDHEHRTRLVGYLEKHYFEQEQRERWMFCFRQNISCAAIDTNNFVESWHNALKTHLFKGRQEPRADTVIYIMTKFVIPHYQCKWYYGRLQVGKMDASQRNTEDTRRQAEDYLLAKRRIGYSGAFVFESQDKTIIKVRSFKEDVFQECNSEAAAFYEIRLDFSRDERIGEIVSCQCKEFQRTKTTCKHIALVLLEKKPIKFRHVNETWVPREDDCDIYEVGVDIDETYGADNKSCATS</sequence>
<dbReference type="EMBL" id="JAAAID010003007">
    <property type="protein sequence ID" value="KAG0001771.1"/>
    <property type="molecule type" value="Genomic_DNA"/>
</dbReference>
<dbReference type="GO" id="GO:0008270">
    <property type="term" value="F:zinc ion binding"/>
    <property type="evidence" value="ECO:0007669"/>
    <property type="project" value="UniProtKB-KW"/>
</dbReference>
<dbReference type="PANTHER" id="PTHR33977:SF1">
    <property type="entry name" value="ZINC ION BINDING PROTEIN"/>
    <property type="match status" value="1"/>
</dbReference>
<evidence type="ECO:0000256" key="1">
    <source>
        <dbReference type="PROSITE-ProRule" id="PRU00325"/>
    </source>
</evidence>
<dbReference type="Proteomes" id="UP000703661">
    <property type="component" value="Unassembled WGS sequence"/>
</dbReference>
<protein>
    <recommendedName>
        <fullName evidence="3">SWIM-type domain-containing protein</fullName>
    </recommendedName>
</protein>
<dbReference type="InterPro" id="IPR007527">
    <property type="entry name" value="Znf_SWIM"/>
</dbReference>
<evidence type="ECO:0000313" key="4">
    <source>
        <dbReference type="EMBL" id="KAG0001771.1"/>
    </source>
</evidence>
<dbReference type="AlphaFoldDB" id="A0A9P6STL3"/>
<organism evidence="4 5">
    <name type="scientific">Entomortierella chlamydospora</name>
    <dbReference type="NCBI Taxonomy" id="101097"/>
    <lineage>
        <taxon>Eukaryota</taxon>
        <taxon>Fungi</taxon>
        <taxon>Fungi incertae sedis</taxon>
        <taxon>Mucoromycota</taxon>
        <taxon>Mortierellomycotina</taxon>
        <taxon>Mortierellomycetes</taxon>
        <taxon>Mortierellales</taxon>
        <taxon>Mortierellaceae</taxon>
        <taxon>Entomortierella</taxon>
    </lineage>
</organism>